<evidence type="ECO:0000256" key="10">
    <source>
        <dbReference type="ARBA" id="ARBA00023295"/>
    </source>
</evidence>
<accession>A0A517LJD9</accession>
<evidence type="ECO:0000256" key="2">
    <source>
        <dbReference type="ARBA" id="ARBA00004370"/>
    </source>
</evidence>
<comment type="catalytic activity">
    <reaction evidence="1">
        <text>Random endo-hydrolysis of N-acetyl-beta-D-glucosaminide (1-&gt;4)-beta-linkages in chitin and chitodextrins.</text>
        <dbReference type="EC" id="3.2.1.14"/>
    </reaction>
</comment>
<keyword evidence="18" id="KW-1185">Reference proteome</keyword>
<feature type="chain" id="PRO_5021883706" description="chitinase" evidence="15">
    <location>
        <begin position="19"/>
        <end position="371"/>
    </location>
</feature>
<evidence type="ECO:0000256" key="8">
    <source>
        <dbReference type="ARBA" id="ARBA00023136"/>
    </source>
</evidence>
<gene>
    <name evidence="17" type="ORF">FKW77_008619</name>
</gene>
<keyword evidence="14" id="KW-0812">Transmembrane</keyword>
<dbReference type="GO" id="GO:0009277">
    <property type="term" value="C:fungal-type cell wall"/>
    <property type="evidence" value="ECO:0007669"/>
    <property type="project" value="TreeGrafter"/>
</dbReference>
<keyword evidence="5" id="KW-0808">Transferase</keyword>
<dbReference type="PANTHER" id="PTHR10963:SF27">
    <property type="entry name" value="GLYCOSIDASE-RELATED"/>
    <property type="match status" value="1"/>
</dbReference>
<dbReference type="EC" id="3.2.1.14" evidence="3"/>
<dbReference type="GO" id="GO:0031505">
    <property type="term" value="P:fungal-type cell wall organization"/>
    <property type="evidence" value="ECO:0007669"/>
    <property type="project" value="TreeGrafter"/>
</dbReference>
<dbReference type="SUPFAM" id="SSF49899">
    <property type="entry name" value="Concanavalin A-like lectins/glucanases"/>
    <property type="match status" value="1"/>
</dbReference>
<dbReference type="PROSITE" id="PS51762">
    <property type="entry name" value="GH16_2"/>
    <property type="match status" value="1"/>
</dbReference>
<comment type="subcellular location">
    <subcellularLocation>
        <location evidence="2">Membrane</location>
    </subcellularLocation>
</comment>
<reference evidence="17 18" key="1">
    <citation type="submission" date="2019-07" db="EMBL/GenBank/DDBJ databases">
        <title>Finished genome of Venturia effusa.</title>
        <authorList>
            <person name="Young C.A."/>
            <person name="Cox M.P."/>
            <person name="Ganley A.R.D."/>
            <person name="David W.J."/>
        </authorList>
    </citation>
    <scope>NUCLEOTIDE SEQUENCE [LARGE SCALE GENOMIC DNA]</scope>
    <source>
        <strain evidence="18">albino</strain>
    </source>
</reference>
<evidence type="ECO:0000256" key="14">
    <source>
        <dbReference type="SAM" id="Phobius"/>
    </source>
</evidence>
<evidence type="ECO:0000256" key="6">
    <source>
        <dbReference type="ARBA" id="ARBA00022729"/>
    </source>
</evidence>
<name>A0A517LJD9_9PEZI</name>
<dbReference type="Gene3D" id="2.60.120.200">
    <property type="match status" value="1"/>
</dbReference>
<evidence type="ECO:0000313" key="17">
    <source>
        <dbReference type="EMBL" id="QDS75758.1"/>
    </source>
</evidence>
<dbReference type="STRING" id="50376.A0A517LJD9"/>
<evidence type="ECO:0000256" key="13">
    <source>
        <dbReference type="ARBA" id="ARBA00093308"/>
    </source>
</evidence>
<keyword evidence="11" id="KW-0961">Cell wall biogenesis/degradation</keyword>
<proteinExistence type="inferred from homology"/>
<keyword evidence="8 14" id="KW-0472">Membrane</keyword>
<comment type="similarity">
    <text evidence="12">Belongs to the glycosyl hydrolase 16 family. CRH1 subfamily.</text>
</comment>
<dbReference type="AlphaFoldDB" id="A0A517LJD9"/>
<dbReference type="EMBL" id="CP042197">
    <property type="protein sequence ID" value="QDS75758.1"/>
    <property type="molecule type" value="Genomic_DNA"/>
</dbReference>
<protein>
    <recommendedName>
        <fullName evidence="3">chitinase</fullName>
        <ecNumber evidence="3">3.2.1.14</ecNumber>
    </recommendedName>
</protein>
<evidence type="ECO:0000256" key="4">
    <source>
        <dbReference type="ARBA" id="ARBA00022676"/>
    </source>
</evidence>
<feature type="transmembrane region" description="Helical" evidence="14">
    <location>
        <begin position="299"/>
        <end position="320"/>
    </location>
</feature>
<dbReference type="InterPro" id="IPR013320">
    <property type="entry name" value="ConA-like_dom_sf"/>
</dbReference>
<evidence type="ECO:0000256" key="9">
    <source>
        <dbReference type="ARBA" id="ARBA00023180"/>
    </source>
</evidence>
<dbReference type="CDD" id="cd02183">
    <property type="entry name" value="GH16_fungal_CRH1_transglycosylase"/>
    <property type="match status" value="1"/>
</dbReference>
<keyword evidence="9" id="KW-0325">Glycoprotein</keyword>
<evidence type="ECO:0000256" key="15">
    <source>
        <dbReference type="SAM" id="SignalP"/>
    </source>
</evidence>
<keyword evidence="14" id="KW-1133">Transmembrane helix</keyword>
<dbReference type="InterPro" id="IPR000757">
    <property type="entry name" value="Beta-glucanase-like"/>
</dbReference>
<evidence type="ECO:0000256" key="5">
    <source>
        <dbReference type="ARBA" id="ARBA00022679"/>
    </source>
</evidence>
<dbReference type="PANTHER" id="PTHR10963">
    <property type="entry name" value="GLYCOSYL HYDROLASE-RELATED"/>
    <property type="match status" value="1"/>
</dbReference>
<comment type="function">
    <text evidence="13">Dual chitinase/transglycosylase that plays a role in cell wall architecture. Chitinase and transglycosylase activities are coupled. Required for the polysaccharide cross-linking at the septa and the cell wall. More specifically, transfers chitin to 1,6-beta-glucan in the cell wall.</text>
</comment>
<sequence length="371" mass="40579">MALRLLLSAALVASTVVAQTFTDCNPMEKTCPPNIALGAANQTFDFTNPVNTKVWNQTAGPMTYQANAGARFTIQNRGESPTIKSNFYLMFGSVSVFMVAARGQGIVSSIVLQSDDLDEVDWEILGGNTTHVQSNYFGKGNQTSFDRAIWHPVNWEPQAEYHNYTTHWTKDSLEWWIDGALVRTLKYGDTWGNGLNYPQTPMNIRLGIWAGGDKNASKGTIEWAGGLTDYSKAPFSMFVKNCTATDFSTGATYEWTDRSGSYQSIKATSGNSTVLNAIHAPVGVTGHWNALSVATRTGILVGGLGGFAALLLASFVFCCIQAKKGKAEKAIADQEWEKEQAEFSHYRMQMMKGGFGQSNVEPVPAMPPQRF</sequence>
<evidence type="ECO:0000259" key="16">
    <source>
        <dbReference type="PROSITE" id="PS51762"/>
    </source>
</evidence>
<keyword evidence="6 15" id="KW-0732">Signal</keyword>
<feature type="signal peptide" evidence="15">
    <location>
        <begin position="1"/>
        <end position="18"/>
    </location>
</feature>
<dbReference type="InterPro" id="IPR050546">
    <property type="entry name" value="Glycosyl_Hydrlase_16"/>
</dbReference>
<evidence type="ECO:0000256" key="1">
    <source>
        <dbReference type="ARBA" id="ARBA00000822"/>
    </source>
</evidence>
<evidence type="ECO:0000256" key="7">
    <source>
        <dbReference type="ARBA" id="ARBA00022801"/>
    </source>
</evidence>
<evidence type="ECO:0000313" key="18">
    <source>
        <dbReference type="Proteomes" id="UP000316270"/>
    </source>
</evidence>
<organism evidence="17 18">
    <name type="scientific">Venturia effusa</name>
    <dbReference type="NCBI Taxonomy" id="50376"/>
    <lineage>
        <taxon>Eukaryota</taxon>
        <taxon>Fungi</taxon>
        <taxon>Dikarya</taxon>
        <taxon>Ascomycota</taxon>
        <taxon>Pezizomycotina</taxon>
        <taxon>Dothideomycetes</taxon>
        <taxon>Pleosporomycetidae</taxon>
        <taxon>Venturiales</taxon>
        <taxon>Venturiaceae</taxon>
        <taxon>Venturia</taxon>
    </lineage>
</organism>
<evidence type="ECO:0000256" key="12">
    <source>
        <dbReference type="ARBA" id="ARBA00038074"/>
    </source>
</evidence>
<dbReference type="FunFam" id="2.60.120.200:FF:000152">
    <property type="entry name" value="Cell wall glucanase"/>
    <property type="match status" value="1"/>
</dbReference>
<dbReference type="GO" id="GO:0008843">
    <property type="term" value="F:endochitinase activity"/>
    <property type="evidence" value="ECO:0007669"/>
    <property type="project" value="UniProtKB-EC"/>
</dbReference>
<evidence type="ECO:0000256" key="11">
    <source>
        <dbReference type="ARBA" id="ARBA00023316"/>
    </source>
</evidence>
<keyword evidence="7" id="KW-0378">Hydrolase</keyword>
<dbReference type="OrthoDB" id="4781at2759"/>
<dbReference type="Pfam" id="PF00722">
    <property type="entry name" value="Glyco_hydro_16"/>
    <property type="match status" value="1"/>
</dbReference>
<dbReference type="GO" id="GO:0016757">
    <property type="term" value="F:glycosyltransferase activity"/>
    <property type="evidence" value="ECO:0007669"/>
    <property type="project" value="UniProtKB-KW"/>
</dbReference>
<keyword evidence="10" id="KW-0326">Glycosidase</keyword>
<dbReference type="Proteomes" id="UP000316270">
    <property type="component" value="Chromosome 13"/>
</dbReference>
<evidence type="ECO:0000256" key="3">
    <source>
        <dbReference type="ARBA" id="ARBA00012729"/>
    </source>
</evidence>
<feature type="domain" description="GH16" evidence="16">
    <location>
        <begin position="25"/>
        <end position="239"/>
    </location>
</feature>
<dbReference type="GO" id="GO:0016020">
    <property type="term" value="C:membrane"/>
    <property type="evidence" value="ECO:0007669"/>
    <property type="project" value="UniProtKB-SubCell"/>
</dbReference>
<dbReference type="GO" id="GO:0005975">
    <property type="term" value="P:carbohydrate metabolic process"/>
    <property type="evidence" value="ECO:0007669"/>
    <property type="project" value="InterPro"/>
</dbReference>
<keyword evidence="4" id="KW-0328">Glycosyltransferase</keyword>